<dbReference type="Proteomes" id="UP000507470">
    <property type="component" value="Unassembled WGS sequence"/>
</dbReference>
<dbReference type="Gene3D" id="3.30.70.270">
    <property type="match status" value="1"/>
</dbReference>
<protein>
    <recommendedName>
        <fullName evidence="2">ALOG domain-containing protein</fullName>
    </recommendedName>
</protein>
<evidence type="ECO:0000256" key="1">
    <source>
        <dbReference type="ARBA" id="ARBA00023172"/>
    </source>
</evidence>
<dbReference type="SUPFAM" id="SSF56349">
    <property type="entry name" value="DNA breaking-rejoining enzymes"/>
    <property type="match status" value="1"/>
</dbReference>
<dbReference type="InterPro" id="IPR043502">
    <property type="entry name" value="DNA/RNA_pol_sf"/>
</dbReference>
<dbReference type="Gene3D" id="1.10.443.10">
    <property type="entry name" value="Intergrase catalytic core"/>
    <property type="match status" value="1"/>
</dbReference>
<dbReference type="PANTHER" id="PTHR33050">
    <property type="entry name" value="REVERSE TRANSCRIPTASE DOMAIN-CONTAINING PROTEIN"/>
    <property type="match status" value="1"/>
</dbReference>
<dbReference type="InterPro" id="IPR006936">
    <property type="entry name" value="ALOG_dom"/>
</dbReference>
<evidence type="ECO:0000313" key="4">
    <source>
        <dbReference type="Proteomes" id="UP000507470"/>
    </source>
</evidence>
<feature type="domain" description="ALOG" evidence="2">
    <location>
        <begin position="657"/>
        <end position="756"/>
    </location>
</feature>
<dbReference type="InterPro" id="IPR052055">
    <property type="entry name" value="Hepadnavirus_pol/RT"/>
</dbReference>
<organism evidence="3 4">
    <name type="scientific">Mytilus coruscus</name>
    <name type="common">Sea mussel</name>
    <dbReference type="NCBI Taxonomy" id="42192"/>
    <lineage>
        <taxon>Eukaryota</taxon>
        <taxon>Metazoa</taxon>
        <taxon>Spiralia</taxon>
        <taxon>Lophotrochozoa</taxon>
        <taxon>Mollusca</taxon>
        <taxon>Bivalvia</taxon>
        <taxon>Autobranchia</taxon>
        <taxon>Pteriomorphia</taxon>
        <taxon>Mytilida</taxon>
        <taxon>Mytiloidea</taxon>
        <taxon>Mytilidae</taxon>
        <taxon>Mytilinae</taxon>
        <taxon>Mytilus</taxon>
    </lineage>
</organism>
<dbReference type="AlphaFoldDB" id="A0A6J8DZ09"/>
<dbReference type="GO" id="GO:0006310">
    <property type="term" value="P:DNA recombination"/>
    <property type="evidence" value="ECO:0007669"/>
    <property type="project" value="UniProtKB-KW"/>
</dbReference>
<dbReference type="OrthoDB" id="2151989at2759"/>
<dbReference type="GO" id="GO:0003677">
    <property type="term" value="F:DNA binding"/>
    <property type="evidence" value="ECO:0007669"/>
    <property type="project" value="InterPro"/>
</dbReference>
<sequence length="1034" mass="117219">MGKNVIFDSDPTNEFIRLASYVNLEGKLLSEKELQIKPDSAEKSFSASLIKGQVPSTDNLVFLNPNSFKAGQNHTRLDQWKHIMCNSSQTKEVLDWIENGTITERLRNGSLECVGKKGLVQPPHIVAPLTVEPTKPRLCVNLMYLNNWIKSVPFNIDTLKDIPRIVKTGAYFTSIDDKSGFDNVRLSEESFNLVGFHWEGYYYRWFKVDSVERCFRLTESKKKKFVGFREACLAKSELSVLDLQKLSGRCISFMLAVPAAKLYTREMNSVISLGIKSKSGITLNGDLKDEITSWRFLDEWEGKLEWKRERHLSVTIFTDASTFKWGGVFEINDIKHTVGDSWVAEMLSLPIMILEAYALLNVLKSFRDKIQGFRIDANVDNKALIYAWDNEGSRSSQLNSVIKDIFKFTIYSDIVLNLYYIPSKQNLADAPSRTLTKCDATITKAIWQTIQEHFGGNSGHTLDLMALDSNSMKDKKGNILKHFTPFQSPLSSGINVFTQEINKQENCYVFPPFNLVLPVMTFLKENSCSYTIVIRAENTTPLWLPNFVNFISDAFVLGIKGQKDVLKYPTKKGYVSDRYGLPWNLWAVFNIANILRPYMLCRGCATANDVDYIFCKICGSPRNKSLECLDECSKERDQLLHKIEKRIDTLDNLLKSGSYSKQKCSLKTELEKFFVTLEPLKNLSNAVPEDIRKFLVFKEKNGRTQLHEDNCVYRTEHGLKNCSCPKTLTVKSVDSLLGKIRAIFRDIGRAGEWNPMLYSGNPASSHILKQHIQAVSLEQSNSNITRKQATPLMFDKLGKLCRYLSYKVSVEKDLISQFLFARDLSYFSLLCHTGNRGGDLGLLKAENLFDIPDSKGIYVSQQAGKTASIDNPKNYIILPSLDEDICPIKLVKDYKRIASKLDIDLNKGFIYRVRDNKSKQINNRAVSSSCMTDRLKMHLMNINLYQGETSHSSRRGCAITLRMLGVDDQAINQHVGWSSKGMIDHYAHVGKLMSPEGPASTLSSAAKHLGQGSSLFDKVSQNYVSISNLKQFKF</sequence>
<dbReference type="PANTHER" id="PTHR33050:SF7">
    <property type="entry name" value="RIBONUCLEASE H"/>
    <property type="match status" value="1"/>
</dbReference>
<dbReference type="InterPro" id="IPR043128">
    <property type="entry name" value="Rev_trsase/Diguanyl_cyclase"/>
</dbReference>
<keyword evidence="1" id="KW-0233">DNA recombination</keyword>
<accession>A0A6J8DZ09</accession>
<dbReference type="Pfam" id="PF04852">
    <property type="entry name" value="ALOG_dom"/>
    <property type="match status" value="1"/>
</dbReference>
<dbReference type="EMBL" id="CACVKT020007964">
    <property type="protein sequence ID" value="CAC5412050.1"/>
    <property type="molecule type" value="Genomic_DNA"/>
</dbReference>
<dbReference type="Gene3D" id="3.10.10.10">
    <property type="entry name" value="HIV Type 1 Reverse Transcriptase, subunit A, domain 1"/>
    <property type="match status" value="1"/>
</dbReference>
<keyword evidence="4" id="KW-1185">Reference proteome</keyword>
<reference evidence="3 4" key="1">
    <citation type="submission" date="2020-06" db="EMBL/GenBank/DDBJ databases">
        <authorList>
            <person name="Li R."/>
            <person name="Bekaert M."/>
        </authorList>
    </citation>
    <scope>NUCLEOTIDE SEQUENCE [LARGE SCALE GENOMIC DNA]</scope>
    <source>
        <strain evidence="4">wild</strain>
    </source>
</reference>
<gene>
    <name evidence="3" type="ORF">MCOR_45076</name>
</gene>
<proteinExistence type="predicted"/>
<name>A0A6J8DZ09_MYTCO</name>
<evidence type="ECO:0000313" key="3">
    <source>
        <dbReference type="EMBL" id="CAC5412050.1"/>
    </source>
</evidence>
<dbReference type="InterPro" id="IPR011010">
    <property type="entry name" value="DNA_brk_join_enz"/>
</dbReference>
<dbReference type="SUPFAM" id="SSF56672">
    <property type="entry name" value="DNA/RNA polymerases"/>
    <property type="match status" value="1"/>
</dbReference>
<dbReference type="InterPro" id="IPR013762">
    <property type="entry name" value="Integrase-like_cat_sf"/>
</dbReference>
<evidence type="ECO:0000259" key="2">
    <source>
        <dbReference type="Pfam" id="PF04852"/>
    </source>
</evidence>
<dbReference type="GO" id="GO:0015074">
    <property type="term" value="P:DNA integration"/>
    <property type="evidence" value="ECO:0007669"/>
    <property type="project" value="InterPro"/>
</dbReference>